<gene>
    <name evidence="4" type="ORF">SYYSPA8_33950</name>
</gene>
<dbReference type="InterPro" id="IPR050272">
    <property type="entry name" value="Isochorismatase-like_hydrls"/>
</dbReference>
<dbReference type="PIRSF" id="PIRSF001111">
    <property type="entry name" value="Isochorismatase"/>
    <property type="match status" value="1"/>
</dbReference>
<dbReference type="Pfam" id="PF00857">
    <property type="entry name" value="Isochorismatase"/>
    <property type="match status" value="1"/>
</dbReference>
<evidence type="ECO:0000256" key="1">
    <source>
        <dbReference type="ARBA" id="ARBA00022801"/>
    </source>
</evidence>
<reference evidence="4 5" key="1">
    <citation type="submission" date="2022-10" db="EMBL/GenBank/DDBJ databases">
        <title>Draft genome sequence of Streptomyces sp. YSPA8.</title>
        <authorList>
            <person name="Moriuchi R."/>
            <person name="Dohra H."/>
            <person name="Yamamura H."/>
            <person name="Kodani S."/>
        </authorList>
    </citation>
    <scope>NUCLEOTIDE SEQUENCE [LARGE SCALE GENOMIC DNA]</scope>
    <source>
        <strain evidence="4 5">YSPA8</strain>
    </source>
</reference>
<dbReference type="InterPro" id="IPR016291">
    <property type="entry name" value="Isochorismatase"/>
</dbReference>
<accession>A0ABQ5P9Y8</accession>
<dbReference type="InterPro" id="IPR036380">
    <property type="entry name" value="Isochorismatase-like_sf"/>
</dbReference>
<protein>
    <submittedName>
        <fullName evidence="4">Isochorismatase family protein</fullName>
    </submittedName>
</protein>
<dbReference type="Proteomes" id="UP001291653">
    <property type="component" value="Unassembled WGS sequence"/>
</dbReference>
<dbReference type="PANTHER" id="PTHR43540">
    <property type="entry name" value="PEROXYUREIDOACRYLATE/UREIDOACRYLATE AMIDOHYDROLASE-RELATED"/>
    <property type="match status" value="1"/>
</dbReference>
<dbReference type="PRINTS" id="PR01398">
    <property type="entry name" value="ISCHRISMTASE"/>
</dbReference>
<keyword evidence="1" id="KW-0378">Hydrolase</keyword>
<sequence>MSGIPEITSYPLPTEDDLPGNTARWLPDPARAVLLIHDMQRYFLRPLAGAPALRDEVVGNIAALRASCARLGIPVGYTAQPGGMTPEQRGLLADFWGPGMRVDPADREVVEPLTPAAHDWRFTKWRYSAFFRSDLLDRMRFQGRDQLIICGVYAHVGVLMTAAEAFTHDIQPFLVADAVADFSAADHAMALDYAARRCAVVTLTRTLTGVLDSIADEDGAHAGHGVVRTARPAERTVRPSRALTVESTAV</sequence>
<evidence type="ECO:0000313" key="5">
    <source>
        <dbReference type="Proteomes" id="UP001291653"/>
    </source>
</evidence>
<evidence type="ECO:0000256" key="2">
    <source>
        <dbReference type="SAM" id="MobiDB-lite"/>
    </source>
</evidence>
<dbReference type="RefSeq" id="WP_323451349.1">
    <property type="nucleotide sequence ID" value="NZ_BSBI01000020.1"/>
</dbReference>
<feature type="region of interest" description="Disordered" evidence="2">
    <location>
        <begin position="230"/>
        <end position="250"/>
    </location>
</feature>
<keyword evidence="5" id="KW-1185">Reference proteome</keyword>
<dbReference type="EMBL" id="BSBI01000020">
    <property type="protein sequence ID" value="GLF99409.1"/>
    <property type="molecule type" value="Genomic_DNA"/>
</dbReference>
<organism evidence="4 5">
    <name type="scientific">Streptomyces yaizuensis</name>
    <dbReference type="NCBI Taxonomy" id="2989713"/>
    <lineage>
        <taxon>Bacteria</taxon>
        <taxon>Bacillati</taxon>
        <taxon>Actinomycetota</taxon>
        <taxon>Actinomycetes</taxon>
        <taxon>Kitasatosporales</taxon>
        <taxon>Streptomycetaceae</taxon>
        <taxon>Streptomyces</taxon>
    </lineage>
</organism>
<evidence type="ECO:0000313" key="4">
    <source>
        <dbReference type="EMBL" id="GLF99409.1"/>
    </source>
</evidence>
<dbReference type="Gene3D" id="3.40.50.850">
    <property type="entry name" value="Isochorismatase-like"/>
    <property type="match status" value="1"/>
</dbReference>
<dbReference type="InterPro" id="IPR000868">
    <property type="entry name" value="Isochorismatase-like_dom"/>
</dbReference>
<proteinExistence type="predicted"/>
<evidence type="ECO:0000259" key="3">
    <source>
        <dbReference type="Pfam" id="PF00857"/>
    </source>
</evidence>
<name>A0ABQ5P9Y8_9ACTN</name>
<dbReference type="SUPFAM" id="SSF52499">
    <property type="entry name" value="Isochorismatase-like hydrolases"/>
    <property type="match status" value="1"/>
</dbReference>
<dbReference type="PANTHER" id="PTHR43540:SF3">
    <property type="entry name" value="ENTEROBACTIN SYNTHASE COMPONENT B"/>
    <property type="match status" value="1"/>
</dbReference>
<feature type="domain" description="Isochorismatase-like" evidence="3">
    <location>
        <begin position="33"/>
        <end position="204"/>
    </location>
</feature>
<comment type="caution">
    <text evidence="4">The sequence shown here is derived from an EMBL/GenBank/DDBJ whole genome shotgun (WGS) entry which is preliminary data.</text>
</comment>